<evidence type="ECO:0000313" key="1">
    <source>
        <dbReference type="EMBL" id="TWU32570.1"/>
    </source>
</evidence>
<dbReference type="OrthoDB" id="291845at2"/>
<proteinExistence type="predicted"/>
<protein>
    <submittedName>
        <fullName evidence="1">Uncharacterized protein</fullName>
    </submittedName>
</protein>
<evidence type="ECO:0000313" key="2">
    <source>
        <dbReference type="Proteomes" id="UP000319143"/>
    </source>
</evidence>
<sequence length="114" mass="12720">MNQRRSGAAFLLLVVLVLLVIVAAVRTMVQAEYAARRGETDRMRVQMLIAATEAVEPLVNDSFSSVALPIEPSANERIELTLNDEKSQIIARWRRGDDVVDEVSRSLPIKVETE</sequence>
<dbReference type="RefSeq" id="WP_146530319.1">
    <property type="nucleotide sequence ID" value="NZ_SJPV01000012.1"/>
</dbReference>
<name>A0A5C6D6X8_9BACT</name>
<keyword evidence="2" id="KW-1185">Reference proteome</keyword>
<dbReference type="Proteomes" id="UP000319143">
    <property type="component" value="Unassembled WGS sequence"/>
</dbReference>
<organism evidence="1 2">
    <name type="scientific">Novipirellula artificiosorum</name>
    <dbReference type="NCBI Taxonomy" id="2528016"/>
    <lineage>
        <taxon>Bacteria</taxon>
        <taxon>Pseudomonadati</taxon>
        <taxon>Planctomycetota</taxon>
        <taxon>Planctomycetia</taxon>
        <taxon>Pirellulales</taxon>
        <taxon>Pirellulaceae</taxon>
        <taxon>Novipirellula</taxon>
    </lineage>
</organism>
<accession>A0A5C6D6X8</accession>
<gene>
    <name evidence="1" type="ORF">Poly41_55480</name>
</gene>
<dbReference type="EMBL" id="SJPV01000012">
    <property type="protein sequence ID" value="TWU32570.1"/>
    <property type="molecule type" value="Genomic_DNA"/>
</dbReference>
<reference evidence="1 2" key="1">
    <citation type="submission" date="2019-02" db="EMBL/GenBank/DDBJ databases">
        <title>Deep-cultivation of Planctomycetes and their phenomic and genomic characterization uncovers novel biology.</title>
        <authorList>
            <person name="Wiegand S."/>
            <person name="Jogler M."/>
            <person name="Boedeker C."/>
            <person name="Pinto D."/>
            <person name="Vollmers J."/>
            <person name="Rivas-Marin E."/>
            <person name="Kohn T."/>
            <person name="Peeters S.H."/>
            <person name="Heuer A."/>
            <person name="Rast P."/>
            <person name="Oberbeckmann S."/>
            <person name="Bunk B."/>
            <person name="Jeske O."/>
            <person name="Meyerdierks A."/>
            <person name="Storesund J.E."/>
            <person name="Kallscheuer N."/>
            <person name="Luecker S."/>
            <person name="Lage O.M."/>
            <person name="Pohl T."/>
            <person name="Merkel B.J."/>
            <person name="Hornburger P."/>
            <person name="Mueller R.-W."/>
            <person name="Bruemmer F."/>
            <person name="Labrenz M."/>
            <person name="Spormann A.M."/>
            <person name="Op Den Camp H."/>
            <person name="Overmann J."/>
            <person name="Amann R."/>
            <person name="Jetten M.S.M."/>
            <person name="Mascher T."/>
            <person name="Medema M.H."/>
            <person name="Devos D.P."/>
            <person name="Kaster A.-K."/>
            <person name="Ovreas L."/>
            <person name="Rohde M."/>
            <person name="Galperin M.Y."/>
            <person name="Jogler C."/>
        </authorList>
    </citation>
    <scope>NUCLEOTIDE SEQUENCE [LARGE SCALE GENOMIC DNA]</scope>
    <source>
        <strain evidence="1 2">Poly41</strain>
    </source>
</reference>
<dbReference type="AlphaFoldDB" id="A0A5C6D6X8"/>
<comment type="caution">
    <text evidence="1">The sequence shown here is derived from an EMBL/GenBank/DDBJ whole genome shotgun (WGS) entry which is preliminary data.</text>
</comment>